<gene>
    <name evidence="2" type="ORF">X801_04224</name>
</gene>
<dbReference type="EMBL" id="KV892974">
    <property type="protein sequence ID" value="OON19905.1"/>
    <property type="molecule type" value="Genomic_DNA"/>
</dbReference>
<evidence type="ECO:0000313" key="3">
    <source>
        <dbReference type="Proteomes" id="UP000243686"/>
    </source>
</evidence>
<dbReference type="AlphaFoldDB" id="A0A1S8WZN5"/>
<protein>
    <submittedName>
        <fullName evidence="2">Uncharacterized protein</fullName>
    </submittedName>
</protein>
<evidence type="ECO:0000256" key="1">
    <source>
        <dbReference type="SAM" id="MobiDB-lite"/>
    </source>
</evidence>
<keyword evidence="3" id="KW-1185">Reference proteome</keyword>
<name>A0A1S8WZN5_OPIVI</name>
<accession>A0A1S8WZN5</accession>
<feature type="non-terminal residue" evidence="2">
    <location>
        <position position="443"/>
    </location>
</feature>
<feature type="region of interest" description="Disordered" evidence="1">
    <location>
        <begin position="196"/>
        <end position="219"/>
    </location>
</feature>
<evidence type="ECO:0000313" key="2">
    <source>
        <dbReference type="EMBL" id="OON19905.1"/>
    </source>
</evidence>
<reference evidence="2 3" key="1">
    <citation type="submission" date="2015-03" db="EMBL/GenBank/DDBJ databases">
        <title>Draft genome of the nematode, Opisthorchis viverrini.</title>
        <authorList>
            <person name="Mitreva M."/>
        </authorList>
    </citation>
    <scope>NUCLEOTIDE SEQUENCE [LARGE SCALE GENOMIC DNA]</scope>
    <source>
        <strain evidence="2">Khon Kaen</strain>
    </source>
</reference>
<feature type="compositionally biased region" description="Polar residues" evidence="1">
    <location>
        <begin position="198"/>
        <end position="219"/>
    </location>
</feature>
<organism evidence="2 3">
    <name type="scientific">Opisthorchis viverrini</name>
    <name type="common">Southeast Asian liver fluke</name>
    <dbReference type="NCBI Taxonomy" id="6198"/>
    <lineage>
        <taxon>Eukaryota</taxon>
        <taxon>Metazoa</taxon>
        <taxon>Spiralia</taxon>
        <taxon>Lophotrochozoa</taxon>
        <taxon>Platyhelminthes</taxon>
        <taxon>Trematoda</taxon>
        <taxon>Digenea</taxon>
        <taxon>Opisthorchiida</taxon>
        <taxon>Opisthorchiata</taxon>
        <taxon>Opisthorchiidae</taxon>
        <taxon>Opisthorchis</taxon>
    </lineage>
</organism>
<dbReference type="Proteomes" id="UP000243686">
    <property type="component" value="Unassembled WGS sequence"/>
</dbReference>
<proteinExistence type="predicted"/>
<sequence>MKDSELLSLLGLKLALENQANQQSSSNASLSIPETMQQWQPGLDRGGLDPDEPMPKAATHINLQEFGDSYILTCKTNPTHSVHSIYLSCPMMPIGCFENCKRICEPTGCVREAGLRNVVCHAVHYSEQQGSVRQFEYKMNKYDKNITGKWSCFHAGVRSQIINVEAQARTSELSQHSGTNRFQFVHSRFWSDERLNSMPKQQPTNKTTAVSQRSVSGWSTMQQNETRGQQYSSLIGKRLYYVHPTGIHQLFDPLGESSLDKKLEDHVKQVVRHVRKPSSPQTQDSFSTYGNSFVSATYYRLSHGCGLKNDWAKTGKKAFENLSVSHKYFLPQRSTKPAGMNSVLSAGILCDLTPEVIAEKVHRQQTWLTSTGVDVRPPSCSTLPDSTIKNSHSCQFGRSLRANSSRLSYCSPSIARLPGAQPDLPWNSYGVHRVPTESEVISQ</sequence>